<evidence type="ECO:0000256" key="3">
    <source>
        <dbReference type="ARBA" id="ARBA00023004"/>
    </source>
</evidence>
<dbReference type="Pfam" id="PF12838">
    <property type="entry name" value="Fer4_7"/>
    <property type="match status" value="1"/>
</dbReference>
<sequence>MQDFVYVKNDFLIPLEDDIKVLEKPNEDEFLISNDKNQKAQIYAPEINFYLKNSKDSILKKSKNVSKLYEARLIAYDLGFDLEQVKEVGKNIILVDIKEEISDFLKSKDFKVLSFKNDEIISIFGSIGELCAIVKKDNEEIELDFDILLFNKNLEQVRQDFIRQSGCFNIESFKDNEELFEFLKQKTPKYHYKTYITYDFNICQYHQRRSEHCAKCAEICPTTAILKDDEKRELEFSQIDCLGCGGCISICPSGSLDYAPMPRNSFFEIASLYKGHKIVIIPKKMPLENLELNLKEDILPLMIEGEKWLSNMHFLTLLQNSGANLVFYTDFISKGSNEAINLLNTVFERKFNKKAIFVAKDKKELENALEQLEFIEGLSFELHSNFLTSRELFAKRLEHLIADDDLGKVESGEWLRYGQVLVNPDTCTLCLSCVGACNVGALIADSKENALKFNPSLCTTCGYCEVSCAEKDTLKLVRSGIELNKDYFKYHTLAKDELFACIECGKEFATKKAVEKIANIMKSKFNGDENKIKTLYCCAECKAKVMIKTMMI</sequence>
<dbReference type="PANTHER" id="PTHR43687">
    <property type="entry name" value="ADENYLYLSULFATE REDUCTASE, BETA SUBUNIT"/>
    <property type="match status" value="1"/>
</dbReference>
<organism evidence="6 7">
    <name type="scientific">Campylobacter novaezeelandiae</name>
    <dbReference type="NCBI Taxonomy" id="2267891"/>
    <lineage>
        <taxon>Bacteria</taxon>
        <taxon>Pseudomonadati</taxon>
        <taxon>Campylobacterota</taxon>
        <taxon>Epsilonproteobacteria</taxon>
        <taxon>Campylobacterales</taxon>
        <taxon>Campylobacteraceae</taxon>
        <taxon>Campylobacter</taxon>
    </lineage>
</organism>
<keyword evidence="4" id="KW-0411">Iron-sulfur</keyword>
<dbReference type="EMBL" id="QPGR01000017">
    <property type="protein sequence ID" value="TBR79146.1"/>
    <property type="molecule type" value="Genomic_DNA"/>
</dbReference>
<feature type="domain" description="4Fe-4S ferredoxin-type" evidence="5">
    <location>
        <begin position="418"/>
        <end position="447"/>
    </location>
</feature>
<dbReference type="Proteomes" id="UP000292583">
    <property type="component" value="Unassembled WGS sequence"/>
</dbReference>
<dbReference type="SUPFAM" id="SSF54862">
    <property type="entry name" value="4Fe-4S ferredoxins"/>
    <property type="match status" value="1"/>
</dbReference>
<dbReference type="OrthoDB" id="9808559at2"/>
<dbReference type="Gene3D" id="3.30.70.20">
    <property type="match status" value="2"/>
</dbReference>
<dbReference type="PROSITE" id="PS00198">
    <property type="entry name" value="4FE4S_FER_1"/>
    <property type="match status" value="1"/>
</dbReference>
<evidence type="ECO:0000256" key="4">
    <source>
        <dbReference type="ARBA" id="ARBA00023014"/>
    </source>
</evidence>
<protein>
    <submittedName>
        <fullName evidence="6">4Fe-4S dicluster domain-containing protein</fullName>
    </submittedName>
</protein>
<evidence type="ECO:0000313" key="7">
    <source>
        <dbReference type="Proteomes" id="UP000292583"/>
    </source>
</evidence>
<comment type="caution">
    <text evidence="6">The sequence shown here is derived from an EMBL/GenBank/DDBJ whole genome shotgun (WGS) entry which is preliminary data.</text>
</comment>
<evidence type="ECO:0000313" key="6">
    <source>
        <dbReference type="EMBL" id="TBR79146.1"/>
    </source>
</evidence>
<dbReference type="GO" id="GO:0051539">
    <property type="term" value="F:4 iron, 4 sulfur cluster binding"/>
    <property type="evidence" value="ECO:0007669"/>
    <property type="project" value="UniProtKB-KW"/>
</dbReference>
<keyword evidence="2" id="KW-0479">Metal-binding</keyword>
<feature type="domain" description="4Fe-4S ferredoxin-type" evidence="5">
    <location>
        <begin position="449"/>
        <end position="479"/>
    </location>
</feature>
<accession>A0A4Q9JT73</accession>
<evidence type="ECO:0000259" key="5">
    <source>
        <dbReference type="PROSITE" id="PS51379"/>
    </source>
</evidence>
<gene>
    <name evidence="6" type="ORF">DU473_07460</name>
</gene>
<dbReference type="InterPro" id="IPR017896">
    <property type="entry name" value="4Fe4S_Fe-S-bd"/>
</dbReference>
<evidence type="ECO:0000256" key="2">
    <source>
        <dbReference type="ARBA" id="ARBA00022723"/>
    </source>
</evidence>
<keyword evidence="3" id="KW-0408">Iron</keyword>
<dbReference type="InterPro" id="IPR017900">
    <property type="entry name" value="4Fe4S_Fe_S_CS"/>
</dbReference>
<proteinExistence type="predicted"/>
<evidence type="ECO:0000256" key="1">
    <source>
        <dbReference type="ARBA" id="ARBA00022485"/>
    </source>
</evidence>
<feature type="domain" description="4Fe-4S ferredoxin-type" evidence="5">
    <location>
        <begin position="201"/>
        <end position="230"/>
    </location>
</feature>
<feature type="domain" description="4Fe-4S ferredoxin-type" evidence="5">
    <location>
        <begin position="232"/>
        <end position="261"/>
    </location>
</feature>
<dbReference type="PROSITE" id="PS51379">
    <property type="entry name" value="4FE4S_FER_2"/>
    <property type="match status" value="4"/>
</dbReference>
<dbReference type="AlphaFoldDB" id="A0A4Q9JT73"/>
<dbReference type="InterPro" id="IPR050572">
    <property type="entry name" value="Fe-S_Ferredoxin"/>
</dbReference>
<dbReference type="RefSeq" id="WP_131186901.1">
    <property type="nucleotide sequence ID" value="NZ_QPGR01000017.1"/>
</dbReference>
<dbReference type="PANTHER" id="PTHR43687:SF1">
    <property type="entry name" value="FERREDOXIN III"/>
    <property type="match status" value="1"/>
</dbReference>
<reference evidence="6 7" key="1">
    <citation type="submission" date="2018-07" db="EMBL/GenBank/DDBJ databases">
        <title>Campylobacter zealandensis sp. nov., isolated from birds and water in New Zealand.</title>
        <authorList>
            <person name="Wilkinson D.A."/>
            <person name="Biggs P.J."/>
            <person name="French N.P."/>
            <person name="Midwinter A.C."/>
        </authorList>
    </citation>
    <scope>NUCLEOTIDE SEQUENCE [LARGE SCALE GENOMIC DNA]</scope>
    <source>
        <strain evidence="6 7">B423b</strain>
    </source>
</reference>
<dbReference type="GO" id="GO:0046872">
    <property type="term" value="F:metal ion binding"/>
    <property type="evidence" value="ECO:0007669"/>
    <property type="project" value="UniProtKB-KW"/>
</dbReference>
<keyword evidence="7" id="KW-1185">Reference proteome</keyword>
<name>A0A4Q9JT73_9BACT</name>
<keyword evidence="1" id="KW-0004">4Fe-4S</keyword>
<dbReference type="Pfam" id="PF13237">
    <property type="entry name" value="Fer4_10"/>
    <property type="match status" value="1"/>
</dbReference>